<reference evidence="7" key="1">
    <citation type="submission" date="2016-11" db="EMBL/GenBank/DDBJ databases">
        <authorList>
            <person name="Jaros S."/>
            <person name="Januszkiewicz K."/>
            <person name="Wedrychowicz H."/>
        </authorList>
    </citation>
    <scope>NUCLEOTIDE SEQUENCE [LARGE SCALE GENOMIC DNA]</scope>
    <source>
        <strain evidence="7">Y48</strain>
    </source>
</reference>
<dbReference type="Gene3D" id="3.30.565.10">
    <property type="entry name" value="Histidine kinase-like ATPase, C-terminal domain"/>
    <property type="match status" value="1"/>
</dbReference>
<dbReference type="EMBL" id="CP018082">
    <property type="protein sequence ID" value="APE33838.1"/>
    <property type="molecule type" value="Genomic_DNA"/>
</dbReference>
<keyword evidence="4" id="KW-0175">Coiled coil</keyword>
<dbReference type="GO" id="GO:0046983">
    <property type="term" value="F:protein dimerization activity"/>
    <property type="evidence" value="ECO:0007669"/>
    <property type="project" value="InterPro"/>
</dbReference>
<dbReference type="Proteomes" id="UP000183810">
    <property type="component" value="Chromosome"/>
</dbReference>
<keyword evidence="8" id="KW-1185">Reference proteome</keyword>
<dbReference type="InterPro" id="IPR011712">
    <property type="entry name" value="Sig_transdc_His_kin_sub3_dim/P"/>
</dbReference>
<evidence type="ECO:0000313" key="8">
    <source>
        <dbReference type="Proteomes" id="UP000183810"/>
    </source>
</evidence>
<feature type="coiled-coil region" evidence="4">
    <location>
        <begin position="180"/>
        <end position="207"/>
    </location>
</feature>
<proteinExistence type="predicted"/>
<dbReference type="Pfam" id="PF07730">
    <property type="entry name" value="HisKA_3"/>
    <property type="match status" value="1"/>
</dbReference>
<dbReference type="AlphaFoldDB" id="A0A1J0VP89"/>
<evidence type="ECO:0000259" key="6">
    <source>
        <dbReference type="Pfam" id="PF07730"/>
    </source>
</evidence>
<dbReference type="InterPro" id="IPR036890">
    <property type="entry name" value="HATPase_C_sf"/>
</dbReference>
<evidence type="ECO:0000256" key="4">
    <source>
        <dbReference type="SAM" id="Coils"/>
    </source>
</evidence>
<feature type="transmembrane region" description="Helical" evidence="5">
    <location>
        <begin position="20"/>
        <end position="38"/>
    </location>
</feature>
<dbReference type="PANTHER" id="PTHR24421:SF63">
    <property type="entry name" value="SENSOR HISTIDINE KINASE DESK"/>
    <property type="match status" value="1"/>
</dbReference>
<dbReference type="Gene3D" id="1.20.5.1930">
    <property type="match status" value="1"/>
</dbReference>
<protein>
    <submittedName>
        <fullName evidence="7">Histidine kinase</fullName>
    </submittedName>
</protein>
<dbReference type="GO" id="GO:0000155">
    <property type="term" value="F:phosphorelay sensor kinase activity"/>
    <property type="evidence" value="ECO:0007669"/>
    <property type="project" value="InterPro"/>
</dbReference>
<feature type="domain" description="Signal transduction histidine kinase subgroup 3 dimerisation and phosphoacceptor" evidence="6">
    <location>
        <begin position="199"/>
        <end position="264"/>
    </location>
</feature>
<keyword evidence="3" id="KW-0902">Two-component regulatory system</keyword>
<feature type="transmembrane region" description="Helical" evidence="5">
    <location>
        <begin position="109"/>
        <end position="127"/>
    </location>
</feature>
<dbReference type="KEGG" id="nsl:BOX37_07495"/>
<sequence length="380" mass="40827">MSQLVTWWRALSGPAKFRLYTRLTFHVAIVVVVVAMIATVAAPWSMVMIVFAGLVTLVAMDAQPDLATFSTVASRRWAATALTVTLSVLWLVAAVMVRVATDEAAADEARTVGMFAMLLATLALVPFLRHKWRVLLVISLATGLVFGQSWMSGLLLAAVVAATGFFVAGTTLLTVWGLRVVDELEHAKRVEAELQVAEERLRFARDLHDVVGRGFSAIAVKSELAVALSRAGDTERATAEMDEVKTLAVESMGQMRTLVRGYRNIDLRGEVAGARSLLSAVGCRLVVEGDAAKVPQRNHEVAAWVVREGTTNIVEHSSATTATLTLGAAGMSLRNNRPHGTAGERSGLRGLAERLAAVGADLDVVASDDDFTLEIHWENS</sequence>
<evidence type="ECO:0000256" key="5">
    <source>
        <dbReference type="SAM" id="Phobius"/>
    </source>
</evidence>
<dbReference type="PANTHER" id="PTHR24421">
    <property type="entry name" value="NITRATE/NITRITE SENSOR PROTEIN NARX-RELATED"/>
    <property type="match status" value="1"/>
</dbReference>
<accession>A0A1J0VP89</accession>
<keyword evidence="5" id="KW-0812">Transmembrane</keyword>
<gene>
    <name evidence="7" type="ORF">BOX37_07495</name>
</gene>
<keyword evidence="5" id="KW-0472">Membrane</keyword>
<keyword evidence="5" id="KW-1133">Transmembrane helix</keyword>
<feature type="transmembrane region" description="Helical" evidence="5">
    <location>
        <begin position="157"/>
        <end position="178"/>
    </location>
</feature>
<dbReference type="GO" id="GO:0016020">
    <property type="term" value="C:membrane"/>
    <property type="evidence" value="ECO:0007669"/>
    <property type="project" value="InterPro"/>
</dbReference>
<keyword evidence="2 7" id="KW-0418">Kinase</keyword>
<evidence type="ECO:0000256" key="1">
    <source>
        <dbReference type="ARBA" id="ARBA00022679"/>
    </source>
</evidence>
<organism evidence="7 8">
    <name type="scientific">Nocardia mangyaensis</name>
    <dbReference type="NCBI Taxonomy" id="2213200"/>
    <lineage>
        <taxon>Bacteria</taxon>
        <taxon>Bacillati</taxon>
        <taxon>Actinomycetota</taxon>
        <taxon>Actinomycetes</taxon>
        <taxon>Mycobacteriales</taxon>
        <taxon>Nocardiaceae</taxon>
        <taxon>Nocardia</taxon>
    </lineage>
</organism>
<dbReference type="InterPro" id="IPR050482">
    <property type="entry name" value="Sensor_HK_TwoCompSys"/>
</dbReference>
<name>A0A1J0VP89_9NOCA</name>
<feature type="transmembrane region" description="Helical" evidence="5">
    <location>
        <begin position="134"/>
        <end position="151"/>
    </location>
</feature>
<evidence type="ECO:0000256" key="3">
    <source>
        <dbReference type="ARBA" id="ARBA00023012"/>
    </source>
</evidence>
<evidence type="ECO:0000313" key="7">
    <source>
        <dbReference type="EMBL" id="APE33838.1"/>
    </source>
</evidence>
<keyword evidence="1" id="KW-0808">Transferase</keyword>
<feature type="transmembrane region" description="Helical" evidence="5">
    <location>
        <begin position="76"/>
        <end position="97"/>
    </location>
</feature>
<dbReference type="RefSeq" id="WP_071927020.1">
    <property type="nucleotide sequence ID" value="NZ_CP018082.1"/>
</dbReference>
<evidence type="ECO:0000256" key="2">
    <source>
        <dbReference type="ARBA" id="ARBA00022777"/>
    </source>
</evidence>